<dbReference type="InterPro" id="IPR027806">
    <property type="entry name" value="HARBI1_dom"/>
</dbReference>
<dbReference type="GO" id="GO:0046872">
    <property type="term" value="F:metal ion binding"/>
    <property type="evidence" value="ECO:0007669"/>
    <property type="project" value="UniProtKB-KW"/>
</dbReference>
<dbReference type="EMBL" id="KB202656">
    <property type="protein sequence ID" value="ESO88657.1"/>
    <property type="molecule type" value="Genomic_DNA"/>
</dbReference>
<keyword evidence="5" id="KW-1185">Reference proteome</keyword>
<dbReference type="RefSeq" id="XP_009060584.1">
    <property type="nucleotide sequence ID" value="XM_009062336.1"/>
</dbReference>
<gene>
    <name evidence="4" type="ORF">LOTGIDRAFT_74528</name>
</gene>
<feature type="non-terminal residue" evidence="4">
    <location>
        <position position="234"/>
    </location>
</feature>
<evidence type="ECO:0000259" key="3">
    <source>
        <dbReference type="Pfam" id="PF13359"/>
    </source>
</evidence>
<dbReference type="AlphaFoldDB" id="V3ZW95"/>
<dbReference type="HOGENOM" id="CLU_059042_3_0_1"/>
<evidence type="ECO:0000256" key="1">
    <source>
        <dbReference type="ARBA" id="ARBA00001968"/>
    </source>
</evidence>
<evidence type="ECO:0000313" key="5">
    <source>
        <dbReference type="Proteomes" id="UP000030746"/>
    </source>
</evidence>
<feature type="non-terminal residue" evidence="4">
    <location>
        <position position="1"/>
    </location>
</feature>
<comment type="cofactor">
    <cofactor evidence="1">
        <name>a divalent metal cation</name>
        <dbReference type="ChEBI" id="CHEBI:60240"/>
    </cofactor>
</comment>
<dbReference type="CTD" id="20252134"/>
<reference evidence="4 5" key="1">
    <citation type="journal article" date="2013" name="Nature">
        <title>Insights into bilaterian evolution from three spiralian genomes.</title>
        <authorList>
            <person name="Simakov O."/>
            <person name="Marletaz F."/>
            <person name="Cho S.J."/>
            <person name="Edsinger-Gonzales E."/>
            <person name="Havlak P."/>
            <person name="Hellsten U."/>
            <person name="Kuo D.H."/>
            <person name="Larsson T."/>
            <person name="Lv J."/>
            <person name="Arendt D."/>
            <person name="Savage R."/>
            <person name="Osoegawa K."/>
            <person name="de Jong P."/>
            <person name="Grimwood J."/>
            <person name="Chapman J.A."/>
            <person name="Shapiro H."/>
            <person name="Aerts A."/>
            <person name="Otillar R.P."/>
            <person name="Terry A.Y."/>
            <person name="Boore J.L."/>
            <person name="Grigoriev I.V."/>
            <person name="Lindberg D.R."/>
            <person name="Seaver E.C."/>
            <person name="Weisblat D.A."/>
            <person name="Putnam N.H."/>
            <person name="Rokhsar D.S."/>
        </authorList>
    </citation>
    <scope>NUCLEOTIDE SEQUENCE [LARGE SCALE GENOMIC DNA]</scope>
</reference>
<dbReference type="Pfam" id="PF13359">
    <property type="entry name" value="DDE_Tnp_4"/>
    <property type="match status" value="1"/>
</dbReference>
<proteinExistence type="predicted"/>
<dbReference type="OrthoDB" id="6075055at2759"/>
<accession>V3ZW95</accession>
<feature type="domain" description="DDE Tnp4" evidence="3">
    <location>
        <begin position="129"/>
        <end position="233"/>
    </location>
</feature>
<keyword evidence="2" id="KW-0479">Metal-binding</keyword>
<protein>
    <recommendedName>
        <fullName evidence="3">DDE Tnp4 domain-containing protein</fullName>
    </recommendedName>
</protein>
<evidence type="ECO:0000256" key="2">
    <source>
        <dbReference type="ARBA" id="ARBA00022723"/>
    </source>
</evidence>
<name>V3ZW95_LOTGI</name>
<dbReference type="PANTHER" id="PTHR34615">
    <property type="entry name" value="PX DOMAIN-CONTAINING PROTEIN"/>
    <property type="match status" value="1"/>
</dbReference>
<sequence>FDLNKSTDAQCIEYFRFRKEDIFRLGEALSIPDKIICENRVRANGTEAYCVFLRRLVYPNRLSDIEPMFGRHRTTLSMIVKEVTNLIMDTHGHLLSSLQQPWLNLQSLQSYADAVNRKGAPLKNCIGFIDGTVRLICRPTVNQRIVYNGHKRTHALKYQSIVLPNGLIANMYGPIEGRRHDSALLRLSEKMENLEVGGRFTLYGDPAYPIRDWLLSPYKSAHITDDQRLFNARM</sequence>
<organism evidence="4 5">
    <name type="scientific">Lottia gigantea</name>
    <name type="common">Giant owl limpet</name>
    <dbReference type="NCBI Taxonomy" id="225164"/>
    <lineage>
        <taxon>Eukaryota</taxon>
        <taxon>Metazoa</taxon>
        <taxon>Spiralia</taxon>
        <taxon>Lophotrochozoa</taxon>
        <taxon>Mollusca</taxon>
        <taxon>Gastropoda</taxon>
        <taxon>Patellogastropoda</taxon>
        <taxon>Lottioidea</taxon>
        <taxon>Lottiidae</taxon>
        <taxon>Lottia</taxon>
    </lineage>
</organism>
<dbReference type="OMA" id="CLNYQAV"/>
<dbReference type="KEGG" id="lgi:LOTGIDRAFT_74528"/>
<dbReference type="Proteomes" id="UP000030746">
    <property type="component" value="Unassembled WGS sequence"/>
</dbReference>
<dbReference type="PANTHER" id="PTHR34615:SF1">
    <property type="entry name" value="PX DOMAIN-CONTAINING PROTEIN"/>
    <property type="match status" value="1"/>
</dbReference>
<evidence type="ECO:0000313" key="4">
    <source>
        <dbReference type="EMBL" id="ESO88657.1"/>
    </source>
</evidence>
<dbReference type="GeneID" id="20252134"/>